<keyword evidence="1" id="KW-0732">Signal</keyword>
<gene>
    <name evidence="2" type="ORF">J5N97_016963</name>
</gene>
<feature type="chain" id="PRO_5038484205" evidence="1">
    <location>
        <begin position="26"/>
        <end position="113"/>
    </location>
</feature>
<feature type="signal peptide" evidence="1">
    <location>
        <begin position="1"/>
        <end position="25"/>
    </location>
</feature>
<evidence type="ECO:0000313" key="3">
    <source>
        <dbReference type="Proteomes" id="UP001085076"/>
    </source>
</evidence>
<evidence type="ECO:0000256" key="1">
    <source>
        <dbReference type="SAM" id="SignalP"/>
    </source>
</evidence>
<dbReference type="AlphaFoldDB" id="A0A9D5CKE8"/>
<comment type="caution">
    <text evidence="2">The sequence shown here is derived from an EMBL/GenBank/DDBJ whole genome shotgun (WGS) entry which is preliminary data.</text>
</comment>
<dbReference type="PANTHER" id="PTHR21262">
    <property type="entry name" value="GUANOSINE-3',5'-BIS DIPHOSPHATE 3'-PYROPHOSPHOHYDROLASE"/>
    <property type="match status" value="1"/>
</dbReference>
<dbReference type="Proteomes" id="UP001085076">
    <property type="component" value="Miscellaneous, Linkage group lg04"/>
</dbReference>
<reference evidence="2" key="2">
    <citation type="journal article" date="2022" name="Hortic Res">
        <title>The genome of Dioscorea zingiberensis sheds light on the biosynthesis, origin and evolution of the medicinally important diosgenin saponins.</title>
        <authorList>
            <person name="Li Y."/>
            <person name="Tan C."/>
            <person name="Li Z."/>
            <person name="Guo J."/>
            <person name="Li S."/>
            <person name="Chen X."/>
            <person name="Wang C."/>
            <person name="Dai X."/>
            <person name="Yang H."/>
            <person name="Song W."/>
            <person name="Hou L."/>
            <person name="Xu J."/>
            <person name="Tong Z."/>
            <person name="Xu A."/>
            <person name="Yuan X."/>
            <person name="Wang W."/>
            <person name="Yang Q."/>
            <person name="Chen L."/>
            <person name="Sun Z."/>
            <person name="Wang K."/>
            <person name="Pan B."/>
            <person name="Chen J."/>
            <person name="Bao Y."/>
            <person name="Liu F."/>
            <person name="Qi X."/>
            <person name="Gang D.R."/>
            <person name="Wen J."/>
            <person name="Li J."/>
        </authorList>
    </citation>
    <scope>NUCLEOTIDE SEQUENCE</scope>
    <source>
        <strain evidence="2">Dzin_1.0</strain>
    </source>
</reference>
<protein>
    <submittedName>
        <fullName evidence="2">Uncharacterized protein</fullName>
    </submittedName>
</protein>
<proteinExistence type="predicted"/>
<reference evidence="2" key="1">
    <citation type="submission" date="2021-03" db="EMBL/GenBank/DDBJ databases">
        <authorList>
            <person name="Li Z."/>
            <person name="Yang C."/>
        </authorList>
    </citation>
    <scope>NUCLEOTIDE SEQUENCE</scope>
    <source>
        <strain evidence="2">Dzin_1.0</strain>
        <tissue evidence="2">Leaf</tissue>
    </source>
</reference>
<accession>A0A9D5CKE8</accession>
<organism evidence="2 3">
    <name type="scientific">Dioscorea zingiberensis</name>
    <dbReference type="NCBI Taxonomy" id="325984"/>
    <lineage>
        <taxon>Eukaryota</taxon>
        <taxon>Viridiplantae</taxon>
        <taxon>Streptophyta</taxon>
        <taxon>Embryophyta</taxon>
        <taxon>Tracheophyta</taxon>
        <taxon>Spermatophyta</taxon>
        <taxon>Magnoliopsida</taxon>
        <taxon>Liliopsida</taxon>
        <taxon>Dioscoreales</taxon>
        <taxon>Dioscoreaceae</taxon>
        <taxon>Dioscorea</taxon>
    </lineage>
</organism>
<evidence type="ECO:0000313" key="2">
    <source>
        <dbReference type="EMBL" id="KAJ0974998.1"/>
    </source>
</evidence>
<sequence length="113" mass="12867">MDVENWSNWGLLMLLLNLATNLDDAKVISAGILSEAMQSGYNNGAVKNQISMSTAHLLHENLRMRRDLGILDDESASALRRFCLTYYNIWAVLLELALTLDAMRHLDYLPQYH</sequence>
<dbReference type="EMBL" id="JAGGNH010000004">
    <property type="protein sequence ID" value="KAJ0974998.1"/>
    <property type="molecule type" value="Genomic_DNA"/>
</dbReference>
<name>A0A9D5CKE8_9LILI</name>
<dbReference type="PANTHER" id="PTHR21262:SF12">
    <property type="entry name" value="GTP DIPHOSPHOKINASE CRSH, CHLOROPLASTIC-RELATED"/>
    <property type="match status" value="1"/>
</dbReference>
<keyword evidence="3" id="KW-1185">Reference proteome</keyword>
<dbReference type="OrthoDB" id="427950at2759"/>